<dbReference type="GO" id="GO:0005737">
    <property type="term" value="C:cytoplasm"/>
    <property type="evidence" value="ECO:0007669"/>
    <property type="project" value="TreeGrafter"/>
</dbReference>
<dbReference type="GO" id="GO:0005634">
    <property type="term" value="C:nucleus"/>
    <property type="evidence" value="ECO:0007669"/>
    <property type="project" value="TreeGrafter"/>
</dbReference>
<dbReference type="InterPro" id="IPR027417">
    <property type="entry name" value="P-loop_NTPase"/>
</dbReference>
<dbReference type="GO" id="GO:0043138">
    <property type="term" value="F:3'-5' DNA helicase activity"/>
    <property type="evidence" value="ECO:0007669"/>
    <property type="project" value="TreeGrafter"/>
</dbReference>
<dbReference type="GO" id="GO:0005694">
    <property type="term" value="C:chromosome"/>
    <property type="evidence" value="ECO:0007669"/>
    <property type="project" value="TreeGrafter"/>
</dbReference>
<proteinExistence type="inferred from homology"/>
<dbReference type="Proteomes" id="UP001152795">
    <property type="component" value="Unassembled WGS sequence"/>
</dbReference>
<dbReference type="SUPFAM" id="SSF52540">
    <property type="entry name" value="P-loop containing nucleoside triphosphate hydrolases"/>
    <property type="match status" value="1"/>
</dbReference>
<comment type="similarity">
    <text evidence="1">Belongs to the helicase family. RecQ subfamily.</text>
</comment>
<evidence type="ECO:0000313" key="2">
    <source>
        <dbReference type="EMBL" id="CAB4018356.1"/>
    </source>
</evidence>
<comment type="caution">
    <text evidence="2">The sequence shown here is derived from an EMBL/GenBank/DDBJ whole genome shotgun (WGS) entry which is preliminary data.</text>
</comment>
<gene>
    <name evidence="2" type="ORF">PACLA_8A010266</name>
</gene>
<sequence>MKGLSFMEVASKAAHVLLVMDLLPMYGKSYYPSITITSLDSNKTQIYNSWKEKLGSITIPQVECVKCFIYSDPQELVKPSTICNSIAKATTFSSTDDSDDLRCLVDQPTNVDSLIPVLKRIWGYDCFKHEQYDALKAILEDSPHQCNLVYGVKQKSSKSVDYIADMIKPLECSIVYCSTIKECENICPKLETLGVKCKVSLEAYMQETGRGGRDGLLAQCLLFFTPQNQIFHLKNISSMRKYDSINLLPVAATSTTPKKKNFTLNYFAKLITGKKVKHEHDKYPEYGVIPGSTEY</sequence>
<dbReference type="GO" id="GO:0009378">
    <property type="term" value="F:four-way junction helicase activity"/>
    <property type="evidence" value="ECO:0007669"/>
    <property type="project" value="TreeGrafter"/>
</dbReference>
<organism evidence="2 3">
    <name type="scientific">Paramuricea clavata</name>
    <name type="common">Red gorgonian</name>
    <name type="synonym">Violescent sea-whip</name>
    <dbReference type="NCBI Taxonomy" id="317549"/>
    <lineage>
        <taxon>Eukaryota</taxon>
        <taxon>Metazoa</taxon>
        <taxon>Cnidaria</taxon>
        <taxon>Anthozoa</taxon>
        <taxon>Octocorallia</taxon>
        <taxon>Malacalcyonacea</taxon>
        <taxon>Plexauridae</taxon>
        <taxon>Paramuricea</taxon>
    </lineage>
</organism>
<protein>
    <recommendedName>
        <fullName evidence="4">Helicase C-terminal domain-containing protein</fullName>
    </recommendedName>
</protein>
<feature type="non-terminal residue" evidence="2">
    <location>
        <position position="295"/>
    </location>
</feature>
<reference evidence="2" key="1">
    <citation type="submission" date="2020-04" db="EMBL/GenBank/DDBJ databases">
        <authorList>
            <person name="Alioto T."/>
            <person name="Alioto T."/>
            <person name="Gomez Garrido J."/>
        </authorList>
    </citation>
    <scope>NUCLEOTIDE SEQUENCE</scope>
    <source>
        <strain evidence="2">A484AB</strain>
    </source>
</reference>
<dbReference type="Gene3D" id="3.40.50.300">
    <property type="entry name" value="P-loop containing nucleotide triphosphate hydrolases"/>
    <property type="match status" value="2"/>
</dbReference>
<keyword evidence="3" id="KW-1185">Reference proteome</keyword>
<evidence type="ECO:0000256" key="1">
    <source>
        <dbReference type="ARBA" id="ARBA00005446"/>
    </source>
</evidence>
<dbReference type="EMBL" id="CACRXK020009966">
    <property type="protein sequence ID" value="CAB4018356.1"/>
    <property type="molecule type" value="Genomic_DNA"/>
</dbReference>
<name>A0A7D9J0C2_PARCT</name>
<dbReference type="AlphaFoldDB" id="A0A7D9J0C2"/>
<evidence type="ECO:0000313" key="3">
    <source>
        <dbReference type="Proteomes" id="UP001152795"/>
    </source>
</evidence>
<accession>A0A7D9J0C2</accession>
<dbReference type="PANTHER" id="PTHR13710">
    <property type="entry name" value="DNA HELICASE RECQ FAMILY MEMBER"/>
    <property type="match status" value="1"/>
</dbReference>
<dbReference type="PANTHER" id="PTHR13710:SF120">
    <property type="entry name" value="BIFUNCTIONAL 3'-5' EXONUCLEASE_ATP-DEPENDENT HELICASE WRN"/>
    <property type="match status" value="1"/>
</dbReference>
<dbReference type="GO" id="GO:0000724">
    <property type="term" value="P:double-strand break repair via homologous recombination"/>
    <property type="evidence" value="ECO:0007669"/>
    <property type="project" value="TreeGrafter"/>
</dbReference>
<evidence type="ECO:0008006" key="4">
    <source>
        <dbReference type="Google" id="ProtNLM"/>
    </source>
</evidence>